<dbReference type="AlphaFoldDB" id="A0A7U9XW46"/>
<dbReference type="PROSITE" id="PS51099">
    <property type="entry name" value="PTS_EIIB_TYPE_2"/>
    <property type="match status" value="1"/>
</dbReference>
<dbReference type="Proteomes" id="UP000620133">
    <property type="component" value="Chromosome"/>
</dbReference>
<proteinExistence type="predicted"/>
<feature type="domain" description="PTS EIIB type-2" evidence="7">
    <location>
        <begin position="2"/>
        <end position="99"/>
    </location>
</feature>
<dbReference type="Pfam" id="PF02302">
    <property type="entry name" value="PTS_IIB"/>
    <property type="match status" value="1"/>
</dbReference>
<accession>A0A7U9XW46</accession>
<evidence type="ECO:0000256" key="6">
    <source>
        <dbReference type="ARBA" id="ARBA00022777"/>
    </source>
</evidence>
<name>A0A7U9XW46_9MOLU</name>
<gene>
    <name evidence="8" type="ORF">MPAN_002730</name>
</gene>
<dbReference type="SUPFAM" id="SSF52794">
    <property type="entry name" value="PTS system IIB component-like"/>
    <property type="match status" value="1"/>
</dbReference>
<evidence type="ECO:0000256" key="1">
    <source>
        <dbReference type="ARBA" id="ARBA00022448"/>
    </source>
</evidence>
<dbReference type="CDD" id="cd05569">
    <property type="entry name" value="PTS_IIB_fructose"/>
    <property type="match status" value="1"/>
</dbReference>
<dbReference type="PANTHER" id="PTHR30505:SF0">
    <property type="entry name" value="FRUCTOSE-LIKE PTS SYSTEM EIIBC COMPONENT-RELATED"/>
    <property type="match status" value="1"/>
</dbReference>
<dbReference type="GO" id="GO:0022877">
    <property type="term" value="F:protein-N(PI)-phosphohistidine-fructose phosphotransferase system transporter activity"/>
    <property type="evidence" value="ECO:0007669"/>
    <property type="project" value="InterPro"/>
</dbReference>
<organism evidence="8 9">
    <name type="scientific">Mariniplasma anaerobium</name>
    <dbReference type="NCBI Taxonomy" id="2735436"/>
    <lineage>
        <taxon>Bacteria</taxon>
        <taxon>Bacillati</taxon>
        <taxon>Mycoplasmatota</taxon>
        <taxon>Mollicutes</taxon>
        <taxon>Acholeplasmatales</taxon>
        <taxon>Acholeplasmataceae</taxon>
        <taxon>Mariniplasma</taxon>
    </lineage>
</organism>
<dbReference type="InterPro" id="IPR050864">
    <property type="entry name" value="Bacterial_PTS_Sugar_Transport"/>
</dbReference>
<evidence type="ECO:0000313" key="9">
    <source>
        <dbReference type="Proteomes" id="UP000620133"/>
    </source>
</evidence>
<reference evidence="8" key="1">
    <citation type="submission" date="2021-01" db="EMBL/GenBank/DDBJ databases">
        <title>Draft genome sequence of Acholeplasmataceae bacterium strain Mahy22.</title>
        <authorList>
            <person name="Watanabe M."/>
            <person name="Kojima H."/>
            <person name="Fukui M."/>
        </authorList>
    </citation>
    <scope>NUCLEOTIDE SEQUENCE</scope>
    <source>
        <strain evidence="8">Mahy22</strain>
    </source>
</reference>
<dbReference type="InterPro" id="IPR013011">
    <property type="entry name" value="PTS_EIIB_2"/>
</dbReference>
<dbReference type="NCBIfam" id="TIGR00829">
    <property type="entry name" value="FRU"/>
    <property type="match status" value="1"/>
</dbReference>
<keyword evidence="9" id="KW-1185">Reference proteome</keyword>
<dbReference type="EMBL" id="AP024412">
    <property type="protein sequence ID" value="BCR35380.1"/>
    <property type="molecule type" value="Genomic_DNA"/>
</dbReference>
<keyword evidence="6" id="KW-0418">Kinase</keyword>
<dbReference type="InterPro" id="IPR003501">
    <property type="entry name" value="PTS_EIIB_2/3"/>
</dbReference>
<dbReference type="FunFam" id="3.40.50.2300:FF:000014">
    <property type="entry name" value="PTS system fructose-like transporter subunit IIB"/>
    <property type="match status" value="1"/>
</dbReference>
<keyword evidence="3" id="KW-0762">Sugar transport</keyword>
<evidence type="ECO:0000259" key="7">
    <source>
        <dbReference type="PROSITE" id="PS51099"/>
    </source>
</evidence>
<evidence type="ECO:0000313" key="8">
    <source>
        <dbReference type="EMBL" id="BCR35380.1"/>
    </source>
</evidence>
<dbReference type="GO" id="GO:0009401">
    <property type="term" value="P:phosphoenolpyruvate-dependent sugar phosphotransferase system"/>
    <property type="evidence" value="ECO:0007669"/>
    <property type="project" value="UniProtKB-KW"/>
</dbReference>
<dbReference type="GO" id="GO:0016301">
    <property type="term" value="F:kinase activity"/>
    <property type="evidence" value="ECO:0007669"/>
    <property type="project" value="UniProtKB-KW"/>
</dbReference>
<dbReference type="RefSeq" id="WP_176239702.1">
    <property type="nucleotide sequence ID" value="NZ_AP024412.1"/>
</dbReference>
<evidence type="ECO:0000256" key="5">
    <source>
        <dbReference type="ARBA" id="ARBA00022683"/>
    </source>
</evidence>
<keyword evidence="1" id="KW-0813">Transport</keyword>
<dbReference type="GO" id="GO:0005886">
    <property type="term" value="C:plasma membrane"/>
    <property type="evidence" value="ECO:0007669"/>
    <property type="project" value="TreeGrafter"/>
</dbReference>
<evidence type="ECO:0000256" key="4">
    <source>
        <dbReference type="ARBA" id="ARBA00022679"/>
    </source>
</evidence>
<protein>
    <recommendedName>
        <fullName evidence="7">PTS EIIB type-2 domain-containing protein</fullName>
    </recommendedName>
</protein>
<dbReference type="Gene3D" id="3.40.50.2300">
    <property type="match status" value="1"/>
</dbReference>
<dbReference type="InterPro" id="IPR003353">
    <property type="entry name" value="PTS_IIB_fruc"/>
</dbReference>
<dbReference type="GO" id="GO:0090563">
    <property type="term" value="F:protein-phosphocysteine-sugar phosphotransferase activity"/>
    <property type="evidence" value="ECO:0007669"/>
    <property type="project" value="TreeGrafter"/>
</dbReference>
<sequence>MPKIVCVTACPTGIAHTYIAAEMLKVAGKSLGYKMLIETHGAIGVENKLKSDDIKEAIGVIIAADIHIDKNRFEGKKVIEVSTGQAINHPKEIIKRLENLE</sequence>
<keyword evidence="4" id="KW-0808">Transferase</keyword>
<keyword evidence="2" id="KW-0597">Phosphoprotein</keyword>
<evidence type="ECO:0000256" key="3">
    <source>
        <dbReference type="ARBA" id="ARBA00022597"/>
    </source>
</evidence>
<evidence type="ECO:0000256" key="2">
    <source>
        <dbReference type="ARBA" id="ARBA00022553"/>
    </source>
</evidence>
<keyword evidence="5" id="KW-0598">Phosphotransferase system</keyword>
<dbReference type="KEGG" id="manr:MPAN_002730"/>
<dbReference type="PANTHER" id="PTHR30505">
    <property type="entry name" value="FRUCTOSE-LIKE PERMEASE"/>
    <property type="match status" value="1"/>
</dbReference>
<dbReference type="InterPro" id="IPR036095">
    <property type="entry name" value="PTS_EIIB-like_sf"/>
</dbReference>